<organism evidence="1 2">
    <name type="scientific">Caerostris darwini</name>
    <dbReference type="NCBI Taxonomy" id="1538125"/>
    <lineage>
        <taxon>Eukaryota</taxon>
        <taxon>Metazoa</taxon>
        <taxon>Ecdysozoa</taxon>
        <taxon>Arthropoda</taxon>
        <taxon>Chelicerata</taxon>
        <taxon>Arachnida</taxon>
        <taxon>Araneae</taxon>
        <taxon>Araneomorphae</taxon>
        <taxon>Entelegynae</taxon>
        <taxon>Araneoidea</taxon>
        <taxon>Araneidae</taxon>
        <taxon>Caerostris</taxon>
    </lineage>
</organism>
<reference evidence="1 2" key="1">
    <citation type="submission" date="2021-06" db="EMBL/GenBank/DDBJ databases">
        <title>Caerostris darwini draft genome.</title>
        <authorList>
            <person name="Kono N."/>
            <person name="Arakawa K."/>
        </authorList>
    </citation>
    <scope>NUCLEOTIDE SEQUENCE [LARGE SCALE GENOMIC DNA]</scope>
</reference>
<keyword evidence="2" id="KW-1185">Reference proteome</keyword>
<protein>
    <submittedName>
        <fullName evidence="1">Uncharacterized protein</fullName>
    </submittedName>
</protein>
<dbReference type="AlphaFoldDB" id="A0AAV4X4F7"/>
<name>A0AAV4X4F7_9ARAC</name>
<evidence type="ECO:0000313" key="1">
    <source>
        <dbReference type="EMBL" id="GIY89060.1"/>
    </source>
</evidence>
<accession>A0AAV4X4F7</accession>
<evidence type="ECO:0000313" key="2">
    <source>
        <dbReference type="Proteomes" id="UP001054837"/>
    </source>
</evidence>
<feature type="non-terminal residue" evidence="1">
    <location>
        <position position="1"/>
    </location>
</feature>
<sequence>YEHHSQACIANSRIGSFFSKYFNMYFS</sequence>
<dbReference type="Proteomes" id="UP001054837">
    <property type="component" value="Unassembled WGS sequence"/>
</dbReference>
<comment type="caution">
    <text evidence="1">The sequence shown here is derived from an EMBL/GenBank/DDBJ whole genome shotgun (WGS) entry which is preliminary data.</text>
</comment>
<gene>
    <name evidence="1" type="ORF">CDAR_268501</name>
</gene>
<dbReference type="EMBL" id="BPLQ01015570">
    <property type="protein sequence ID" value="GIY89060.1"/>
    <property type="molecule type" value="Genomic_DNA"/>
</dbReference>
<proteinExistence type="predicted"/>